<organism evidence="3">
    <name type="scientific">Danio rerio</name>
    <name type="common">Zebrafish</name>
    <name type="synonym">Brachydanio rerio</name>
    <dbReference type="NCBI Taxonomy" id="7955"/>
    <lineage>
        <taxon>Eukaryota</taxon>
        <taxon>Metazoa</taxon>
        <taxon>Chordata</taxon>
        <taxon>Craniata</taxon>
        <taxon>Vertebrata</taxon>
        <taxon>Euteleostomi</taxon>
        <taxon>Actinopterygii</taxon>
        <taxon>Neopterygii</taxon>
        <taxon>Teleostei</taxon>
        <taxon>Ostariophysi</taxon>
        <taxon>Cypriniformes</taxon>
        <taxon>Danionidae</taxon>
        <taxon>Danioninae</taxon>
        <taxon>Danio</taxon>
    </lineage>
</organism>
<feature type="region of interest" description="Disordered" evidence="1">
    <location>
        <begin position="52"/>
        <end position="103"/>
    </location>
</feature>
<feature type="signal peptide" evidence="2">
    <location>
        <begin position="1"/>
        <end position="16"/>
    </location>
</feature>
<reference evidence="3" key="2">
    <citation type="submission" date="2015-11" db="UniProtKB">
        <authorList>
            <consortium name="Ensembl"/>
        </authorList>
    </citation>
    <scope>IDENTIFICATION</scope>
    <source>
        <strain evidence="3">Tuebingen</strain>
    </source>
</reference>
<dbReference type="KEGG" id="dre:567653"/>
<dbReference type="GeneID" id="567653"/>
<evidence type="ECO:0000313" key="3">
    <source>
        <dbReference type="Ensembl" id="ENSDARP00000130909"/>
    </source>
</evidence>
<proteinExistence type="predicted"/>
<feature type="chain" id="PRO_5035034678" evidence="2 5">
    <location>
        <begin position="17"/>
        <end position="262"/>
    </location>
</feature>
<keyword evidence="4" id="KW-1185">Reference proteome</keyword>
<feature type="compositionally biased region" description="Low complexity" evidence="1">
    <location>
        <begin position="54"/>
        <end position="66"/>
    </location>
</feature>
<accession>A0A8M1NCZ3</accession>
<dbReference type="EMBL" id="AL928901">
    <property type="status" value="NOT_ANNOTATED_CDS"/>
    <property type="molecule type" value="Genomic_DNA"/>
</dbReference>
<evidence type="ECO:0000256" key="2">
    <source>
        <dbReference type="SAM" id="SignalP"/>
    </source>
</evidence>
<dbReference type="AlphaFoldDB" id="A0A0R4IB87"/>
<evidence type="ECO:0000256" key="1">
    <source>
        <dbReference type="SAM" id="MobiDB-lite"/>
    </source>
</evidence>
<dbReference type="GlyGen" id="A0A0R4IB87">
    <property type="glycosylation" value="1 site"/>
</dbReference>
<protein>
    <submittedName>
        <fullName evidence="3">Si:ch211-155m12.1</fullName>
    </submittedName>
    <submittedName>
        <fullName evidence="5">Uncharacterized protein LOC567653 precursor</fullName>
    </submittedName>
</protein>
<evidence type="ECO:0000313" key="6">
    <source>
        <dbReference type="ZFIN" id="ZDB-GENE-060526-51"/>
    </source>
</evidence>
<reference evidence="3 4" key="1">
    <citation type="journal article" date="2013" name="Nature">
        <title>The zebrafish reference genome sequence and its relationship to the human genome.</title>
        <authorList>
            <consortium name="Genome Reference Consortium Zebrafish"/>
            <person name="Howe K."/>
            <person name="Clark M.D."/>
            <person name="Torroja C.F."/>
            <person name="Torrance J."/>
            <person name="Berthelot C."/>
            <person name="Muffato M."/>
            <person name="Collins J.E."/>
            <person name="Humphray S."/>
            <person name="McLaren K."/>
            <person name="Matthews L."/>
            <person name="McLaren S."/>
            <person name="Sealy I."/>
            <person name="Caccamo M."/>
            <person name="Churcher C."/>
            <person name="Scott C."/>
            <person name="Barrett J.C."/>
            <person name="Koch R."/>
            <person name="Rauch G.J."/>
            <person name="White S."/>
            <person name="Chow W."/>
            <person name="Kilian B."/>
            <person name="Quintais L.T."/>
            <person name="Guerra-Assuncao J.A."/>
            <person name="Zhou Y."/>
            <person name="Gu Y."/>
            <person name="Yen J."/>
            <person name="Vogel J.H."/>
            <person name="Eyre T."/>
            <person name="Redmond S."/>
            <person name="Banerjee R."/>
            <person name="Chi J."/>
            <person name="Fu B."/>
            <person name="Langley E."/>
            <person name="Maguire S.F."/>
            <person name="Laird G.K."/>
            <person name="Lloyd D."/>
            <person name="Kenyon E."/>
            <person name="Donaldson S."/>
            <person name="Sehra H."/>
            <person name="Almeida-King J."/>
            <person name="Loveland J."/>
            <person name="Trevanion S."/>
            <person name="Jones M."/>
            <person name="Quail M."/>
            <person name="Willey D."/>
            <person name="Hunt A."/>
            <person name="Burton J."/>
            <person name="Sims S."/>
            <person name="McLay K."/>
            <person name="Plumb B."/>
            <person name="Davis J."/>
            <person name="Clee C."/>
            <person name="Oliver K."/>
            <person name="Clark R."/>
            <person name="Riddle C."/>
            <person name="Elliot D."/>
            <person name="Eliott D."/>
            <person name="Threadgold G."/>
            <person name="Harden G."/>
            <person name="Ware D."/>
            <person name="Begum S."/>
            <person name="Mortimore B."/>
            <person name="Mortimer B."/>
            <person name="Kerry G."/>
            <person name="Heath P."/>
            <person name="Phillimore B."/>
            <person name="Tracey A."/>
            <person name="Corby N."/>
            <person name="Dunn M."/>
            <person name="Johnson C."/>
            <person name="Wood J."/>
            <person name="Clark S."/>
            <person name="Pelan S."/>
            <person name="Griffiths G."/>
            <person name="Smith M."/>
            <person name="Glithero R."/>
            <person name="Howden P."/>
            <person name="Barker N."/>
            <person name="Lloyd C."/>
            <person name="Stevens C."/>
            <person name="Harley J."/>
            <person name="Holt K."/>
            <person name="Panagiotidis G."/>
            <person name="Lovell J."/>
            <person name="Beasley H."/>
            <person name="Henderson C."/>
            <person name="Gordon D."/>
            <person name="Auger K."/>
            <person name="Wright D."/>
            <person name="Collins J."/>
            <person name="Raisen C."/>
            <person name="Dyer L."/>
            <person name="Leung K."/>
            <person name="Robertson L."/>
            <person name="Ambridge K."/>
            <person name="Leongamornlert D."/>
            <person name="McGuire S."/>
            <person name="Gilderthorp R."/>
            <person name="Griffiths C."/>
            <person name="Manthravadi D."/>
            <person name="Nichol S."/>
            <person name="Barker G."/>
            <person name="Whitehead S."/>
            <person name="Kay M."/>
            <person name="Brown J."/>
            <person name="Murnane C."/>
            <person name="Gray E."/>
            <person name="Humphries M."/>
            <person name="Sycamore N."/>
            <person name="Barker D."/>
            <person name="Saunders D."/>
            <person name="Wallis J."/>
            <person name="Babbage A."/>
            <person name="Hammond S."/>
            <person name="Mashreghi-Mohammadi M."/>
            <person name="Barr L."/>
            <person name="Martin S."/>
            <person name="Wray P."/>
            <person name="Ellington A."/>
            <person name="Matthews N."/>
            <person name="Ellwood M."/>
            <person name="Woodmansey R."/>
            <person name="Clark G."/>
            <person name="Cooper J."/>
            <person name="Cooper J."/>
            <person name="Tromans A."/>
            <person name="Grafham D."/>
            <person name="Skuce C."/>
            <person name="Pandian R."/>
            <person name="Andrews R."/>
            <person name="Harrison E."/>
            <person name="Kimberley A."/>
            <person name="Garnett J."/>
            <person name="Fosker N."/>
            <person name="Hall R."/>
            <person name="Garner P."/>
            <person name="Kelly D."/>
            <person name="Bird C."/>
            <person name="Palmer S."/>
            <person name="Gehring I."/>
            <person name="Berger A."/>
            <person name="Dooley C.M."/>
            <person name="Ersan-Urun Z."/>
            <person name="Eser C."/>
            <person name="Geiger H."/>
            <person name="Geisler M."/>
            <person name="Karotki L."/>
            <person name="Kirn A."/>
            <person name="Konantz J."/>
            <person name="Konantz M."/>
            <person name="Oberlander M."/>
            <person name="Rudolph-Geiger S."/>
            <person name="Teucke M."/>
            <person name="Lanz C."/>
            <person name="Raddatz G."/>
            <person name="Osoegawa K."/>
            <person name="Zhu B."/>
            <person name="Rapp A."/>
            <person name="Widaa S."/>
            <person name="Langford C."/>
            <person name="Yang F."/>
            <person name="Schuster S.C."/>
            <person name="Carter N.P."/>
            <person name="Harrow J."/>
            <person name="Ning Z."/>
            <person name="Herrero J."/>
            <person name="Searle S.M."/>
            <person name="Enright A."/>
            <person name="Geisler R."/>
            <person name="Plasterk R.H."/>
            <person name="Lee C."/>
            <person name="Westerfield M."/>
            <person name="de Jong P.J."/>
            <person name="Zon L.I."/>
            <person name="Postlethwait J.H."/>
            <person name="Nusslein-Volhard C."/>
            <person name="Hubbard T.J."/>
            <person name="Roest Crollius H."/>
            <person name="Rogers J."/>
            <person name="Stemple D.L."/>
        </authorList>
    </citation>
    <scope>NUCLEOTIDE SEQUENCE [LARGE SCALE GENOMIC DNA]</scope>
    <source>
        <strain evidence="3">Tuebingen</strain>
    </source>
</reference>
<accession>A0A0R4IB87</accession>
<evidence type="ECO:0000313" key="5">
    <source>
        <dbReference type="RefSeq" id="NP_001082885.1"/>
    </source>
</evidence>
<dbReference type="ZFIN" id="ZDB-GENE-060526-51">
    <property type="gene designation" value="si:ch211-155m12.1"/>
</dbReference>
<dbReference type="Ensembl" id="ENSDART00000158226.2">
    <property type="protein sequence ID" value="ENSDARP00000130909.1"/>
    <property type="gene ID" value="ENSDARG00000101642.2"/>
</dbReference>
<feature type="compositionally biased region" description="Pro residues" evidence="1">
    <location>
        <begin position="85"/>
        <end position="101"/>
    </location>
</feature>
<evidence type="ECO:0000313" key="4">
    <source>
        <dbReference type="Proteomes" id="UP000000437"/>
    </source>
</evidence>
<dbReference type="Proteomes" id="UP000000437">
    <property type="component" value="Chromosome 5"/>
</dbReference>
<name>A0A0R4IB87_DANRE</name>
<gene>
    <name evidence="3 5 6" type="primary">si:ch211-155m12.1</name>
</gene>
<dbReference type="OrthoDB" id="8891373at2759"/>
<sequence length="262" mass="28465">MKITVLLISNLLLITAAPVDQHHEIEARSASEEDGQGALQALLTEMRDTLANVNKPPITNPTTKPTGLQELPPQVQTSYVLNPLPFNPSPPADPKPAPQAPVPQINLFISGAPQQDRPAAAETPKPAPLQQLMLANAEPVPAIQNPAQVMTLPAQYGPVLPQNAMVMPANNLPQAYPNIGRPLQSSALLGPHVSPYFQPFNFQHLNPLLGSQGFGSYPFYPPPTYYHHHHHNPYFPNYGMPNVAITPPIIFRERGQPATTQG</sequence>
<dbReference type="Bgee" id="ENSDARG00000101642">
    <property type="expression patterns" value="Expressed in zone of skin and 10 other cell types or tissues"/>
</dbReference>
<dbReference type="RefSeq" id="NP_001082885.1">
    <property type="nucleotide sequence ID" value="NM_001089416.1"/>
</dbReference>
<keyword evidence="2 5" id="KW-0732">Signal</keyword>
<dbReference type="AGR" id="ZFIN:ZDB-GENE-060526-51"/>
<reference evidence="5" key="3">
    <citation type="submission" date="2025-04" db="UniProtKB">
        <authorList>
            <consortium name="RefSeq"/>
        </authorList>
    </citation>
    <scope>IDENTIFICATION</scope>
    <source>
        <strain evidence="5">Tuebingen</strain>
    </source>
</reference>